<evidence type="ECO:0000313" key="8">
    <source>
        <dbReference type="Proteomes" id="UP000273278"/>
    </source>
</evidence>
<dbReference type="GeneID" id="41322203"/>
<dbReference type="SUPFAM" id="SSF46934">
    <property type="entry name" value="UBA-like"/>
    <property type="match status" value="1"/>
</dbReference>
<dbReference type="EMBL" id="CP017686">
    <property type="protein sequence ID" value="AYQ55544.1"/>
    <property type="molecule type" value="Genomic_DNA"/>
</dbReference>
<dbReference type="InterPro" id="IPR002715">
    <property type="entry name" value="Nas_poly-pep-assoc_cplx_dom"/>
</dbReference>
<accession>A0A3G3IIZ9</accession>
<keyword evidence="3" id="KW-0653">Protein transport</keyword>
<dbReference type="Gene3D" id="2.20.70.30">
    <property type="entry name" value="Nascent polypeptide-associated complex domain"/>
    <property type="match status" value="1"/>
</dbReference>
<dbReference type="CDD" id="cd14359">
    <property type="entry name" value="UBA_AeNAC"/>
    <property type="match status" value="1"/>
</dbReference>
<dbReference type="InterPro" id="IPR005231">
    <property type="entry name" value="NAC_arc"/>
</dbReference>
<evidence type="ECO:0000256" key="2">
    <source>
        <dbReference type="ARBA" id="ARBA00022884"/>
    </source>
</evidence>
<dbReference type="InterPro" id="IPR038187">
    <property type="entry name" value="NAC_A/B_dom_sf"/>
</dbReference>
<dbReference type="Pfam" id="PF01849">
    <property type="entry name" value="NAC"/>
    <property type="match status" value="1"/>
</dbReference>
<gene>
    <name evidence="7" type="ORF">BKD89_07025</name>
</gene>
<organism evidence="7 8">
    <name type="scientific">Methanomethylophilus alvi</name>
    <dbReference type="NCBI Taxonomy" id="1291540"/>
    <lineage>
        <taxon>Archaea</taxon>
        <taxon>Methanobacteriati</taxon>
        <taxon>Thermoplasmatota</taxon>
        <taxon>Thermoplasmata</taxon>
        <taxon>Methanomassiliicoccales</taxon>
        <taxon>Methanomethylophilaceae</taxon>
        <taxon>Methanomethylophilus</taxon>
    </lineage>
</organism>
<evidence type="ECO:0000259" key="6">
    <source>
        <dbReference type="PROSITE" id="PS51151"/>
    </source>
</evidence>
<evidence type="ECO:0000313" key="7">
    <source>
        <dbReference type="EMBL" id="AYQ55544.1"/>
    </source>
</evidence>
<dbReference type="NCBIfam" id="TIGR00264">
    <property type="entry name" value="archaeal-type nascent polypeptide-associated complex protein"/>
    <property type="match status" value="1"/>
</dbReference>
<evidence type="ECO:0000256" key="1">
    <source>
        <dbReference type="ARBA" id="ARBA00022448"/>
    </source>
</evidence>
<dbReference type="Gene3D" id="1.10.8.10">
    <property type="entry name" value="DNA helicase RuvA subunit, C-terminal domain"/>
    <property type="match status" value="1"/>
</dbReference>
<dbReference type="Proteomes" id="UP000273278">
    <property type="component" value="Chromosome"/>
</dbReference>
<dbReference type="PROSITE" id="PS51151">
    <property type="entry name" value="NAC_AB"/>
    <property type="match status" value="1"/>
</dbReference>
<dbReference type="AlphaFoldDB" id="A0A3G3IIZ9"/>
<dbReference type="GO" id="GO:0003723">
    <property type="term" value="F:RNA binding"/>
    <property type="evidence" value="ECO:0007669"/>
    <property type="project" value="UniProtKB-KW"/>
</dbReference>
<feature type="region of interest" description="Disordered" evidence="5">
    <location>
        <begin position="63"/>
        <end position="84"/>
    </location>
</feature>
<evidence type="ECO:0000256" key="3">
    <source>
        <dbReference type="ARBA" id="ARBA00022927"/>
    </source>
</evidence>
<keyword evidence="2" id="KW-0694">RNA-binding</keyword>
<protein>
    <recommendedName>
        <fullName evidence="4">Nascent polypeptide-associated complex protein</fullName>
    </recommendedName>
</protein>
<dbReference type="InterPro" id="IPR009060">
    <property type="entry name" value="UBA-like_sf"/>
</dbReference>
<proteinExistence type="predicted"/>
<evidence type="ECO:0000256" key="4">
    <source>
        <dbReference type="NCBIfam" id="TIGR00264"/>
    </source>
</evidence>
<reference evidence="7 8" key="1">
    <citation type="submission" date="2016-10" db="EMBL/GenBank/DDBJ databases">
        <title>Complete genome of the TMA-utilizing, human hosted archaeon Methanomethylophilus alvus Gen. nov, sp. nov., strain Mx-05, derived from a pure culture.</title>
        <authorList>
            <person name="Brugere J.-F."/>
            <person name="Ben Hania W."/>
            <person name="Chaudhary P.P."/>
            <person name="Gaci N."/>
            <person name="Borrel G."/>
            <person name="Cao Van Tuat L."/>
            <person name="Fardeau M.-L."/>
            <person name="Harris H.M.B."/>
            <person name="O'Toole P.W."/>
            <person name="Ollivier B."/>
        </authorList>
    </citation>
    <scope>NUCLEOTIDE SEQUENCE [LARGE SCALE GENOMIC DNA]</scope>
    <source>
        <strain evidence="7 8">Mx-05</strain>
    </source>
</reference>
<feature type="domain" description="NAC-A/B" evidence="6">
    <location>
        <begin position="7"/>
        <end position="75"/>
    </location>
</feature>
<evidence type="ECO:0000256" key="5">
    <source>
        <dbReference type="SAM" id="MobiDB-lite"/>
    </source>
</evidence>
<dbReference type="GO" id="GO:0015031">
    <property type="term" value="P:protein transport"/>
    <property type="evidence" value="ECO:0007669"/>
    <property type="project" value="UniProtKB-KW"/>
</dbReference>
<sequence>MAGGMRGVNPRQMQRAMRSMGIKQNNIEGVTEVIIRTKDKDIVITNAEVVCVDVKGSKSYQVSGTETEMAPGSAGGVSAGPSFPNEDIELVMSQTNCDRDKAIAALEETDGQPAEAIIKIMSE</sequence>
<keyword evidence="1" id="KW-0813">Transport</keyword>
<dbReference type="RefSeq" id="WP_048097865.1">
    <property type="nucleotide sequence ID" value="NZ_CAYARL010000004.1"/>
</dbReference>
<name>A0A3G3IIZ9_9ARCH</name>
<dbReference type="SMART" id="SM01407">
    <property type="entry name" value="NAC"/>
    <property type="match status" value="1"/>
</dbReference>